<name>A0A7Y3W3R0_9PROT</name>
<keyword evidence="1" id="KW-0472">Membrane</keyword>
<organism evidence="3 4">
    <name type="scientific">Parvularcula mediterranea</name>
    <dbReference type="NCBI Taxonomy" id="2732508"/>
    <lineage>
        <taxon>Bacteria</taxon>
        <taxon>Pseudomonadati</taxon>
        <taxon>Pseudomonadota</taxon>
        <taxon>Alphaproteobacteria</taxon>
        <taxon>Parvularculales</taxon>
        <taxon>Parvularculaceae</taxon>
        <taxon>Parvularcula</taxon>
    </lineage>
</organism>
<dbReference type="PANTHER" id="PTHR36435:SF1">
    <property type="entry name" value="CAAX AMINO TERMINAL PROTEASE FAMILY PROTEIN"/>
    <property type="match status" value="1"/>
</dbReference>
<accession>A0A7Y3W3R0</accession>
<dbReference type="RefSeq" id="WP_173195589.1">
    <property type="nucleotide sequence ID" value="NZ_JABFCX010000001.1"/>
</dbReference>
<feature type="transmembrane region" description="Helical" evidence="1">
    <location>
        <begin position="152"/>
        <end position="170"/>
    </location>
</feature>
<evidence type="ECO:0000313" key="3">
    <source>
        <dbReference type="EMBL" id="NNU14723.1"/>
    </source>
</evidence>
<reference evidence="3 4" key="1">
    <citation type="submission" date="2020-05" db="EMBL/GenBank/DDBJ databases">
        <title>Parvularcula mediterraneae sp. nov., isolated from polypropylene straw from shallow seawater of the seashore of Laganas in Zakynthos island, Greece.</title>
        <authorList>
            <person name="Szabo I."/>
            <person name="Al-Omari J."/>
            <person name="Rado J."/>
            <person name="Szerdahelyi G.S."/>
        </authorList>
    </citation>
    <scope>NUCLEOTIDE SEQUENCE [LARGE SCALE GENOMIC DNA]</scope>
    <source>
        <strain evidence="3 4">ZS-1/3</strain>
    </source>
</reference>
<evidence type="ECO:0000313" key="4">
    <source>
        <dbReference type="Proteomes" id="UP000536835"/>
    </source>
</evidence>
<dbReference type="AlphaFoldDB" id="A0A7Y3W3R0"/>
<feature type="transmembrane region" description="Helical" evidence="1">
    <location>
        <begin position="182"/>
        <end position="202"/>
    </location>
</feature>
<dbReference type="GO" id="GO:0004175">
    <property type="term" value="F:endopeptidase activity"/>
    <property type="evidence" value="ECO:0007669"/>
    <property type="project" value="UniProtKB-ARBA"/>
</dbReference>
<dbReference type="Proteomes" id="UP000536835">
    <property type="component" value="Unassembled WGS sequence"/>
</dbReference>
<evidence type="ECO:0000259" key="2">
    <source>
        <dbReference type="Pfam" id="PF02517"/>
    </source>
</evidence>
<gene>
    <name evidence="3" type="ORF">HK107_00110</name>
</gene>
<feature type="domain" description="CAAX prenyl protease 2/Lysostaphin resistance protein A-like" evidence="2">
    <location>
        <begin position="157"/>
        <end position="243"/>
    </location>
</feature>
<dbReference type="Pfam" id="PF02517">
    <property type="entry name" value="Rce1-like"/>
    <property type="match status" value="1"/>
</dbReference>
<dbReference type="PANTHER" id="PTHR36435">
    <property type="entry name" value="SLR1288 PROTEIN"/>
    <property type="match status" value="1"/>
</dbReference>
<comment type="caution">
    <text evidence="3">The sequence shown here is derived from an EMBL/GenBank/DDBJ whole genome shotgun (WGS) entry which is preliminary data.</text>
</comment>
<keyword evidence="3" id="KW-0645">Protease</keyword>
<dbReference type="InterPro" id="IPR003675">
    <property type="entry name" value="Rce1/LyrA-like_dom"/>
</dbReference>
<sequence>MFQRLVQSLALGIFVGLAGAIGFLLAKGEVSTDLLRPMLTTAGVIALGAFLVSLAYLSFVKKDEEEAGKPSPVSIVLGSMVGFVAMGTIGWLAAHEIAVPIPELLRFDPLAPVMGVAAALPLIAFLHFIMTSRAERVRAFRDRQVTLFTERGFDVGWVSVALISLGAGISEEILFRGALQSLATEHLGLLAGLVLPSILFGIVHGANGIYILITGVMGVYFAGLMVWTGNLLVPITAHTVYDIYALGVTVAAVRARQRLAAA</sequence>
<dbReference type="EMBL" id="JABFCX010000001">
    <property type="protein sequence ID" value="NNU14723.1"/>
    <property type="molecule type" value="Genomic_DNA"/>
</dbReference>
<keyword evidence="1" id="KW-0812">Transmembrane</keyword>
<evidence type="ECO:0000256" key="1">
    <source>
        <dbReference type="SAM" id="Phobius"/>
    </source>
</evidence>
<dbReference type="GO" id="GO:0008237">
    <property type="term" value="F:metallopeptidase activity"/>
    <property type="evidence" value="ECO:0007669"/>
    <property type="project" value="UniProtKB-KW"/>
</dbReference>
<keyword evidence="4" id="KW-1185">Reference proteome</keyword>
<dbReference type="GO" id="GO:0080120">
    <property type="term" value="P:CAAX-box protein maturation"/>
    <property type="evidence" value="ECO:0007669"/>
    <property type="project" value="UniProtKB-ARBA"/>
</dbReference>
<feature type="transmembrane region" description="Helical" evidence="1">
    <location>
        <begin position="38"/>
        <end position="60"/>
    </location>
</feature>
<protein>
    <submittedName>
        <fullName evidence="3">CPBP family intramembrane metalloprotease</fullName>
    </submittedName>
</protein>
<dbReference type="GO" id="GO:0006508">
    <property type="term" value="P:proteolysis"/>
    <property type="evidence" value="ECO:0007669"/>
    <property type="project" value="UniProtKB-KW"/>
</dbReference>
<proteinExistence type="predicted"/>
<feature type="transmembrane region" description="Helical" evidence="1">
    <location>
        <begin position="72"/>
        <end position="93"/>
    </location>
</feature>
<keyword evidence="3" id="KW-0482">Metalloprotease</keyword>
<keyword evidence="3" id="KW-0378">Hydrolase</keyword>
<keyword evidence="1" id="KW-1133">Transmembrane helix</keyword>
<dbReference type="InterPro" id="IPR052710">
    <property type="entry name" value="CAAX_protease"/>
</dbReference>
<feature type="transmembrane region" description="Helical" evidence="1">
    <location>
        <begin position="113"/>
        <end position="131"/>
    </location>
</feature>
<feature type="transmembrane region" description="Helical" evidence="1">
    <location>
        <begin position="9"/>
        <end position="26"/>
    </location>
</feature>